<dbReference type="AlphaFoldDB" id="A0A1G5I6U1"/>
<dbReference type="STRING" id="419481.SAMN05216233_1185"/>
<dbReference type="SUPFAM" id="SSF103039">
    <property type="entry name" value="CheC-like"/>
    <property type="match status" value="1"/>
</dbReference>
<dbReference type="InterPro" id="IPR028051">
    <property type="entry name" value="CheX-like_dom"/>
</dbReference>
<protein>
    <submittedName>
        <fullName evidence="3">Chemotaxis protein CheX</fullName>
    </submittedName>
</protein>
<dbReference type="EMBL" id="FMUX01000018">
    <property type="protein sequence ID" value="SCY71667.1"/>
    <property type="molecule type" value="Genomic_DNA"/>
</dbReference>
<dbReference type="Gene3D" id="3.40.1550.10">
    <property type="entry name" value="CheC-like"/>
    <property type="match status" value="1"/>
</dbReference>
<dbReference type="Pfam" id="PF13690">
    <property type="entry name" value="CheX"/>
    <property type="match status" value="1"/>
</dbReference>
<feature type="domain" description="Chemotaxis phosphatase CheX-like" evidence="2">
    <location>
        <begin position="42"/>
        <end position="139"/>
    </location>
</feature>
<dbReference type="Proteomes" id="UP000198870">
    <property type="component" value="Unassembled WGS sequence"/>
</dbReference>
<dbReference type="GO" id="GO:0006935">
    <property type="term" value="P:chemotaxis"/>
    <property type="evidence" value="ECO:0007669"/>
    <property type="project" value="UniProtKB-KW"/>
</dbReference>
<keyword evidence="1" id="KW-0145">Chemotaxis</keyword>
<evidence type="ECO:0000313" key="4">
    <source>
        <dbReference type="Proteomes" id="UP000198870"/>
    </source>
</evidence>
<evidence type="ECO:0000259" key="2">
    <source>
        <dbReference type="Pfam" id="PF13690"/>
    </source>
</evidence>
<organism evidence="3 4">
    <name type="scientific">Desulfoluna spongiiphila</name>
    <dbReference type="NCBI Taxonomy" id="419481"/>
    <lineage>
        <taxon>Bacteria</taxon>
        <taxon>Pseudomonadati</taxon>
        <taxon>Thermodesulfobacteriota</taxon>
        <taxon>Desulfobacteria</taxon>
        <taxon>Desulfobacterales</taxon>
        <taxon>Desulfolunaceae</taxon>
        <taxon>Desulfoluna</taxon>
    </lineage>
</organism>
<dbReference type="InterPro" id="IPR028976">
    <property type="entry name" value="CheC-like_sf"/>
</dbReference>
<dbReference type="CDD" id="cd17906">
    <property type="entry name" value="CheX"/>
    <property type="match status" value="1"/>
</dbReference>
<proteinExistence type="predicted"/>
<evidence type="ECO:0000256" key="1">
    <source>
        <dbReference type="ARBA" id="ARBA00022500"/>
    </source>
</evidence>
<sequence length="153" mass="16398">MDANVINPFIHATSNVLETMAFVSCRAGAPYLKRDDRATGDVTGIIGLTGETNGTIAVTFDEGSILRVVSNMFGEEITELSHEVSDAVGEIINMISGQARREMEEHGRVFHASIPSVVSGRGHAITHYSDGPKIAIPFTTDGGEFTIEVCLEC</sequence>
<accession>A0A1G5I6U1</accession>
<gene>
    <name evidence="3" type="ORF">SAMN05216233_1185</name>
</gene>
<dbReference type="PANTHER" id="PTHR39452">
    <property type="entry name" value="CHEY-P PHOSPHATASE CHEX"/>
    <property type="match status" value="1"/>
</dbReference>
<reference evidence="3 4" key="1">
    <citation type="submission" date="2016-10" db="EMBL/GenBank/DDBJ databases">
        <authorList>
            <person name="de Groot N.N."/>
        </authorList>
    </citation>
    <scope>NUCLEOTIDE SEQUENCE [LARGE SCALE GENOMIC DNA]</scope>
    <source>
        <strain evidence="3 4">AA1</strain>
    </source>
</reference>
<keyword evidence="4" id="KW-1185">Reference proteome</keyword>
<dbReference type="InterPro" id="IPR038756">
    <property type="entry name" value="CheX-like"/>
</dbReference>
<dbReference type="PANTHER" id="PTHR39452:SF1">
    <property type="entry name" value="CHEY-P PHOSPHATASE CHEX"/>
    <property type="match status" value="1"/>
</dbReference>
<dbReference type="RefSeq" id="WP_092213367.1">
    <property type="nucleotide sequence ID" value="NZ_FMUX01000018.1"/>
</dbReference>
<name>A0A1G5I6U1_9BACT</name>
<evidence type="ECO:0000313" key="3">
    <source>
        <dbReference type="EMBL" id="SCY71667.1"/>
    </source>
</evidence>
<dbReference type="OrthoDB" id="9790435at2"/>